<keyword evidence="1" id="KW-0663">Pyridoxal phosphate</keyword>
<evidence type="ECO:0000256" key="1">
    <source>
        <dbReference type="ARBA" id="ARBA00022898"/>
    </source>
</evidence>
<dbReference type="InterPro" id="IPR000192">
    <property type="entry name" value="Aminotrans_V_dom"/>
</dbReference>
<dbReference type="Gene3D" id="3.90.1150.10">
    <property type="entry name" value="Aspartate Aminotransferase, domain 1"/>
    <property type="match status" value="1"/>
</dbReference>
<protein>
    <submittedName>
        <fullName evidence="3">Selenocysteine lyase</fullName>
    </submittedName>
</protein>
<dbReference type="InterPro" id="IPR015424">
    <property type="entry name" value="PyrdxlP-dep_Trfase"/>
</dbReference>
<accession>E0XX24</accession>
<dbReference type="EMBL" id="GU474905">
    <property type="protein sequence ID" value="ADI18965.1"/>
    <property type="molecule type" value="Genomic_DNA"/>
</dbReference>
<dbReference type="PANTHER" id="PTHR43586:SF8">
    <property type="entry name" value="CYSTEINE DESULFURASE 1, CHLOROPLASTIC"/>
    <property type="match status" value="1"/>
</dbReference>
<evidence type="ECO:0000313" key="3">
    <source>
        <dbReference type="EMBL" id="ADI18965.1"/>
    </source>
</evidence>
<dbReference type="AlphaFoldDB" id="E0XX24"/>
<reference evidence="3" key="1">
    <citation type="journal article" date="2011" name="Environ. Microbiol.">
        <title>Time-series analyses of Monterey Bay coastal microbial picoplankton using a 'genome proxy' microarray.</title>
        <authorList>
            <person name="Rich V.I."/>
            <person name="Pham V.D."/>
            <person name="Eppley J."/>
            <person name="Shi Y."/>
            <person name="DeLong E.F."/>
        </authorList>
    </citation>
    <scope>NUCLEOTIDE SEQUENCE</scope>
</reference>
<dbReference type="InterPro" id="IPR015422">
    <property type="entry name" value="PyrdxlP-dep_Trfase_small"/>
</dbReference>
<evidence type="ECO:0000259" key="2">
    <source>
        <dbReference type="Pfam" id="PF00266"/>
    </source>
</evidence>
<keyword evidence="3" id="KW-0456">Lyase</keyword>
<dbReference type="GO" id="GO:0016829">
    <property type="term" value="F:lyase activity"/>
    <property type="evidence" value="ECO:0007669"/>
    <property type="project" value="UniProtKB-KW"/>
</dbReference>
<dbReference type="Pfam" id="PF00266">
    <property type="entry name" value="Aminotran_5"/>
    <property type="match status" value="1"/>
</dbReference>
<feature type="domain" description="Aminotransferase class V" evidence="2">
    <location>
        <begin position="29"/>
        <end position="407"/>
    </location>
</feature>
<dbReference type="PANTHER" id="PTHR43586">
    <property type="entry name" value="CYSTEINE DESULFURASE"/>
    <property type="match status" value="1"/>
</dbReference>
<sequence length="418" mass="47025">MIEQRQGLIESIRKKFMHVENCPFEGDRIFFENAGGSLRLKSVVETSALYASYPDNQGRENDASKSLVKSIENGKAKMRLFFNADRGDVIVGENGTELLFRLIRTAALELQEGGAMLSSSLEHPASMSAMKKWAKNTQRDHIIVDHNDESGSVDEEAYIEKLTSDVRVVSIVHTSPVTGMTVDLEKIAKEVRNVARDCIIVVDGIQHSSHGAIDVQKYDIDGYVVSPYKMFSRHGYGVAWASDRLCTLNKEQLVDGPSQNWELGTRDAGSYATFSDVVDYLDWLGSNFTESENTRERLEASSLAIKSHEQELLDLVLNGTKDITGLRNNKKIQIIGTSDSKFREGVVSFFQKNKPSSKIVEELRQRKIRVHIRKDDHYCGNILRPLNQKDCIRFSICHYNSKAEVVAFLRAINEISAN</sequence>
<proteinExistence type="predicted"/>
<name>E0XX24_9RHOB</name>
<dbReference type="InterPro" id="IPR015421">
    <property type="entry name" value="PyrdxlP-dep_Trfase_major"/>
</dbReference>
<dbReference type="SUPFAM" id="SSF53383">
    <property type="entry name" value="PLP-dependent transferases"/>
    <property type="match status" value="1"/>
</dbReference>
<organism evidence="3">
    <name type="scientific">uncultured Rhodobacterales bacterium HF0010_10C01</name>
    <dbReference type="NCBI Taxonomy" id="710783"/>
    <lineage>
        <taxon>Bacteria</taxon>
        <taxon>Pseudomonadati</taxon>
        <taxon>Pseudomonadota</taxon>
        <taxon>Alphaproteobacteria</taxon>
        <taxon>Rhodobacterales</taxon>
        <taxon>environmental samples</taxon>
    </lineage>
</organism>
<dbReference type="Gene3D" id="3.40.640.10">
    <property type="entry name" value="Type I PLP-dependent aspartate aminotransferase-like (Major domain)"/>
    <property type="match status" value="1"/>
</dbReference>